<evidence type="ECO:0000256" key="5">
    <source>
        <dbReference type="ARBA" id="ARBA00015611"/>
    </source>
</evidence>
<dbReference type="EC" id="3.4.11.2" evidence="4"/>
<sequence>MNFRFHYNFVIFITLLFTACQQSATEQATSTQQTTHNDTLSMSSQPDVHSFARPNEAVVKHLSLDLTVDFNSKTLAGKVSLNIDNKTQTDTLYLDTYNLTINKVTAGAEEKPVTYTLGKKVEHLGQALALVITPEVKQVHIYYTTSPQAEALQWLTPQQTAGKKYPFLFTQSQAILARTWVPIQDSPGIRFTYDAKIKVPAELLALMSADNPTVKNAEGVYTFKMDKPIPAYLLALSVGDLAFESLGPNTGVYAEPATLKKSVYEFADLEKMLGAAEKIYGKYAWGRYDLLVLPPSFPFGGMENPKLTFATPTILAGDRSLISLVAHELAHSWSGNLVTNQTWNDFWLNEGFTVYFERRIMEELYGKPYADMLALLGYQDLMQTVEEFGKDSKDTQLKLELAGRNPDDGVSDIAYEKGFSFLLVLEKTVGREKWDAFVKNYFQKFSFQSMNTENFLNYLKAELFADNPQQFDQLNIQEWVYGQGIPANIVKISSERFEAVDTAVQQWQQGTPAAQLKTKEWSSHEWLHFIRQLPDSLNISQMSELDKAFYFTDSGNSEILAAWFEHAIQTQYKPAYPALEKFLISVGRRKFLTPLYQALIKTPEGKKTAHQIYAKARPNYHFVAVNTLDSLLK</sequence>
<feature type="active site" description="Proton donor" evidence="12">
    <location>
        <position position="415"/>
    </location>
</feature>
<reference evidence="18 19" key="1">
    <citation type="submission" date="2020-01" db="EMBL/GenBank/DDBJ databases">
        <authorList>
            <person name="Kim M.K."/>
        </authorList>
    </citation>
    <scope>NUCLEOTIDE SEQUENCE [LARGE SCALE GENOMIC DNA]</scope>
    <source>
        <strain evidence="18 19">172606-1</strain>
    </source>
</reference>
<evidence type="ECO:0000256" key="1">
    <source>
        <dbReference type="ARBA" id="ARBA00000098"/>
    </source>
</evidence>
<keyword evidence="11" id="KW-0482">Metalloprotease</keyword>
<accession>A0A6C0GNK7</accession>
<dbReference type="InterPro" id="IPR027268">
    <property type="entry name" value="Peptidase_M4/M1_CTD_sf"/>
</dbReference>
<evidence type="ECO:0000256" key="4">
    <source>
        <dbReference type="ARBA" id="ARBA00012564"/>
    </source>
</evidence>
<feature type="binding site" evidence="14">
    <location>
        <position position="327"/>
    </location>
    <ligand>
        <name>Zn(2+)</name>
        <dbReference type="ChEBI" id="CHEBI:29105"/>
        <note>catalytic</note>
    </ligand>
</feature>
<evidence type="ECO:0000256" key="11">
    <source>
        <dbReference type="ARBA" id="ARBA00023049"/>
    </source>
</evidence>
<dbReference type="SUPFAM" id="SSF55486">
    <property type="entry name" value="Metalloproteases ('zincins'), catalytic domain"/>
    <property type="match status" value="1"/>
</dbReference>
<feature type="region of interest" description="Disordered" evidence="15">
    <location>
        <begin position="28"/>
        <end position="48"/>
    </location>
</feature>
<evidence type="ECO:0000256" key="15">
    <source>
        <dbReference type="SAM" id="MobiDB-lite"/>
    </source>
</evidence>
<dbReference type="EMBL" id="CP048222">
    <property type="protein sequence ID" value="QHT69210.1"/>
    <property type="molecule type" value="Genomic_DNA"/>
</dbReference>
<evidence type="ECO:0000256" key="13">
    <source>
        <dbReference type="PIRSR" id="PIRSR634015-2"/>
    </source>
</evidence>
<keyword evidence="7" id="KW-0645">Protease</keyword>
<dbReference type="InterPro" id="IPR014782">
    <property type="entry name" value="Peptidase_M1_dom"/>
</dbReference>
<feature type="domain" description="Peptidase M1 leukotriene A4 hydrolase/aminopeptidase C-terminal" evidence="17">
    <location>
        <begin position="494"/>
        <end position="632"/>
    </location>
</feature>
<comment type="subcellular location">
    <subcellularLocation>
        <location evidence="2">Cytoplasm</location>
    </subcellularLocation>
</comment>
<evidence type="ECO:0000256" key="7">
    <source>
        <dbReference type="ARBA" id="ARBA00022670"/>
    </source>
</evidence>
<evidence type="ECO:0000256" key="2">
    <source>
        <dbReference type="ARBA" id="ARBA00004496"/>
    </source>
</evidence>
<dbReference type="PRINTS" id="PR00756">
    <property type="entry name" value="ALADIPTASE"/>
</dbReference>
<protein>
    <recommendedName>
        <fullName evidence="5">Aminopeptidase N</fullName>
        <ecNumber evidence="4">3.4.11.2</ecNumber>
    </recommendedName>
</protein>
<dbReference type="GO" id="GO:0005737">
    <property type="term" value="C:cytoplasm"/>
    <property type="evidence" value="ECO:0007669"/>
    <property type="project" value="UniProtKB-SubCell"/>
</dbReference>
<proteinExistence type="inferred from homology"/>
<keyword evidence="19" id="KW-1185">Reference proteome</keyword>
<dbReference type="Gene3D" id="3.30.2010.30">
    <property type="match status" value="1"/>
</dbReference>
<dbReference type="Gene3D" id="2.60.40.1730">
    <property type="entry name" value="tricorn interacting facor f3 domain"/>
    <property type="match status" value="1"/>
</dbReference>
<dbReference type="SUPFAM" id="SSF48371">
    <property type="entry name" value="ARM repeat"/>
    <property type="match status" value="1"/>
</dbReference>
<evidence type="ECO:0000259" key="17">
    <source>
        <dbReference type="SMART" id="SM01263"/>
    </source>
</evidence>
<evidence type="ECO:0000256" key="3">
    <source>
        <dbReference type="ARBA" id="ARBA00010136"/>
    </source>
</evidence>
<dbReference type="Gene3D" id="1.25.40.320">
    <property type="entry name" value="Peptidase M1, leukotriene A4 hydrolase/aminopeptidase C-terminal domain"/>
    <property type="match status" value="1"/>
</dbReference>
<dbReference type="GO" id="GO:0008237">
    <property type="term" value="F:metallopeptidase activity"/>
    <property type="evidence" value="ECO:0007669"/>
    <property type="project" value="UniProtKB-KW"/>
</dbReference>
<dbReference type="Proteomes" id="UP000480178">
    <property type="component" value="Chromosome"/>
</dbReference>
<evidence type="ECO:0000256" key="6">
    <source>
        <dbReference type="ARBA" id="ARBA00022490"/>
    </source>
</evidence>
<keyword evidence="9" id="KW-0378">Hydrolase</keyword>
<keyword evidence="6" id="KW-0963">Cytoplasm</keyword>
<keyword evidence="8 14" id="KW-0479">Metal-binding</keyword>
<feature type="binding site" evidence="14">
    <location>
        <position position="331"/>
    </location>
    <ligand>
        <name>Zn(2+)</name>
        <dbReference type="ChEBI" id="CHEBI:29105"/>
        <note>catalytic</note>
    </ligand>
</feature>
<dbReference type="InterPro" id="IPR045357">
    <property type="entry name" value="Aminopeptidase_N-like_N"/>
</dbReference>
<dbReference type="PANTHER" id="PTHR45726:SF3">
    <property type="entry name" value="LEUKOTRIENE A-4 HYDROLASE"/>
    <property type="match status" value="1"/>
</dbReference>
<evidence type="ECO:0000256" key="12">
    <source>
        <dbReference type="PIRSR" id="PIRSR634015-1"/>
    </source>
</evidence>
<name>A0A6C0GNK7_9BACT</name>
<evidence type="ECO:0000313" key="18">
    <source>
        <dbReference type="EMBL" id="QHT69210.1"/>
    </source>
</evidence>
<comment type="cofactor">
    <cofactor evidence="14">
        <name>Zn(2+)</name>
        <dbReference type="ChEBI" id="CHEBI:29105"/>
    </cofactor>
    <text evidence="14">Binds 1 zinc ion per subunit.</text>
</comment>
<dbReference type="InterPro" id="IPR042097">
    <property type="entry name" value="Aminopeptidase_N-like_N_sf"/>
</dbReference>
<comment type="similarity">
    <text evidence="3">Belongs to the peptidase M1 family.</text>
</comment>
<organism evidence="18 19">
    <name type="scientific">Rhodocytophaga rosea</name>
    <dbReference type="NCBI Taxonomy" id="2704465"/>
    <lineage>
        <taxon>Bacteria</taxon>
        <taxon>Pseudomonadati</taxon>
        <taxon>Bacteroidota</taxon>
        <taxon>Cytophagia</taxon>
        <taxon>Cytophagales</taxon>
        <taxon>Rhodocytophagaceae</taxon>
        <taxon>Rhodocytophaga</taxon>
    </lineage>
</organism>
<dbReference type="Gene3D" id="1.10.390.10">
    <property type="entry name" value="Neutral Protease Domain 2"/>
    <property type="match status" value="1"/>
</dbReference>
<dbReference type="Pfam" id="PF17900">
    <property type="entry name" value="Peptidase_M1_N"/>
    <property type="match status" value="1"/>
</dbReference>
<dbReference type="GO" id="GO:0008270">
    <property type="term" value="F:zinc ion binding"/>
    <property type="evidence" value="ECO:0007669"/>
    <property type="project" value="InterPro"/>
</dbReference>
<dbReference type="InterPro" id="IPR038502">
    <property type="entry name" value="M1_LTA-4_hydro/amino_C_sf"/>
</dbReference>
<dbReference type="InterPro" id="IPR016024">
    <property type="entry name" value="ARM-type_fold"/>
</dbReference>
<dbReference type="GO" id="GO:0006508">
    <property type="term" value="P:proteolysis"/>
    <property type="evidence" value="ECO:0007669"/>
    <property type="project" value="UniProtKB-KW"/>
</dbReference>
<dbReference type="InterPro" id="IPR034015">
    <property type="entry name" value="M1_LTA4H"/>
</dbReference>
<evidence type="ECO:0000256" key="16">
    <source>
        <dbReference type="SAM" id="SignalP"/>
    </source>
</evidence>
<evidence type="ECO:0000256" key="9">
    <source>
        <dbReference type="ARBA" id="ARBA00022801"/>
    </source>
</evidence>
<feature type="compositionally biased region" description="Polar residues" evidence="15">
    <location>
        <begin position="36"/>
        <end position="47"/>
    </location>
</feature>
<gene>
    <name evidence="18" type="ORF">GXP67_22480</name>
</gene>
<keyword evidence="10 14" id="KW-0862">Zinc</keyword>
<dbReference type="SUPFAM" id="SSF63737">
    <property type="entry name" value="Leukotriene A4 hydrolase N-terminal domain"/>
    <property type="match status" value="1"/>
</dbReference>
<dbReference type="SMART" id="SM01263">
    <property type="entry name" value="Leuk-A4-hydro_C"/>
    <property type="match status" value="1"/>
</dbReference>
<feature type="chain" id="PRO_5025632320" description="Aminopeptidase N" evidence="16">
    <location>
        <begin position="25"/>
        <end position="633"/>
    </location>
</feature>
<evidence type="ECO:0000256" key="14">
    <source>
        <dbReference type="PIRSR" id="PIRSR634015-3"/>
    </source>
</evidence>
<dbReference type="GO" id="GO:0016285">
    <property type="term" value="F:alanyl aminopeptidase activity"/>
    <property type="evidence" value="ECO:0007669"/>
    <property type="project" value="UniProtKB-EC"/>
</dbReference>
<dbReference type="InterPro" id="IPR049980">
    <property type="entry name" value="LTA4H_cat"/>
</dbReference>
<dbReference type="KEGG" id="rhoz:GXP67_22480"/>
<comment type="catalytic activity">
    <reaction evidence="1">
        <text>Release of an N-terminal amino acid, Xaa-|-Yaa- from a peptide, amide or arylamide. Xaa is preferably Ala, but may be most amino acids including Pro (slow action). When a terminal hydrophobic residue is followed by a prolyl residue, the two may be released as an intact Xaa-Pro dipeptide.</text>
        <dbReference type="EC" id="3.4.11.2"/>
    </reaction>
</comment>
<feature type="binding site" evidence="14">
    <location>
        <position position="350"/>
    </location>
    <ligand>
        <name>Zn(2+)</name>
        <dbReference type="ChEBI" id="CHEBI:29105"/>
        <note>catalytic</note>
    </ligand>
</feature>
<evidence type="ECO:0000256" key="10">
    <source>
        <dbReference type="ARBA" id="ARBA00022833"/>
    </source>
</evidence>
<dbReference type="PROSITE" id="PS51257">
    <property type="entry name" value="PROKAR_LIPOPROTEIN"/>
    <property type="match status" value="1"/>
</dbReference>
<feature type="binding site" evidence="13">
    <location>
        <begin position="588"/>
        <end position="590"/>
    </location>
    <ligand>
        <name>a peptide</name>
        <dbReference type="ChEBI" id="CHEBI:60466"/>
    </ligand>
</feature>
<dbReference type="CDD" id="cd09599">
    <property type="entry name" value="M1_LTA4H"/>
    <property type="match status" value="1"/>
</dbReference>
<dbReference type="Pfam" id="PF09127">
    <property type="entry name" value="Leuk-A4-hydro_C"/>
    <property type="match status" value="1"/>
</dbReference>
<feature type="signal peptide" evidence="16">
    <location>
        <begin position="1"/>
        <end position="24"/>
    </location>
</feature>
<evidence type="ECO:0000313" key="19">
    <source>
        <dbReference type="Proteomes" id="UP000480178"/>
    </source>
</evidence>
<dbReference type="FunFam" id="3.30.2010.30:FF:000001">
    <property type="entry name" value="Leukotriene A(4) hydrolase"/>
    <property type="match status" value="1"/>
</dbReference>
<feature type="binding site" evidence="13">
    <location>
        <begin position="171"/>
        <end position="173"/>
    </location>
    <ligand>
        <name>a peptide</name>
        <dbReference type="ChEBI" id="CHEBI:60466"/>
    </ligand>
</feature>
<keyword evidence="16" id="KW-0732">Signal</keyword>
<feature type="active site" description="Proton acceptor" evidence="12">
    <location>
        <position position="328"/>
    </location>
</feature>
<evidence type="ECO:0000256" key="8">
    <source>
        <dbReference type="ARBA" id="ARBA00022723"/>
    </source>
</evidence>
<dbReference type="InterPro" id="IPR015211">
    <property type="entry name" value="Peptidase_M1_C"/>
</dbReference>
<dbReference type="Pfam" id="PF01433">
    <property type="entry name" value="Peptidase_M1"/>
    <property type="match status" value="1"/>
</dbReference>
<dbReference type="InterPro" id="IPR001930">
    <property type="entry name" value="Peptidase_M1"/>
</dbReference>
<feature type="binding site" evidence="13">
    <location>
        <begin position="298"/>
        <end position="303"/>
    </location>
    <ligand>
        <name>a peptide</name>
        <dbReference type="ChEBI" id="CHEBI:60466"/>
    </ligand>
</feature>
<dbReference type="PANTHER" id="PTHR45726">
    <property type="entry name" value="LEUKOTRIENE A-4 HYDROLASE"/>
    <property type="match status" value="1"/>
</dbReference>
<dbReference type="AlphaFoldDB" id="A0A6C0GNK7"/>